<feature type="region of interest" description="Disordered" evidence="2">
    <location>
        <begin position="710"/>
        <end position="757"/>
    </location>
</feature>
<dbReference type="PANTHER" id="PTHR13561">
    <property type="entry name" value="DNA REPLICATION REGULATOR DPB11-RELATED"/>
    <property type="match status" value="1"/>
</dbReference>
<dbReference type="SUPFAM" id="SSF52113">
    <property type="entry name" value="BRCT domain"/>
    <property type="match status" value="3"/>
</dbReference>
<dbReference type="PANTHER" id="PTHR13561:SF20">
    <property type="entry name" value="DNA TOPOISOMERASE 2-BINDING PROTEIN 1"/>
    <property type="match status" value="1"/>
</dbReference>
<sequence length="1054" mass="108541">MALSGVGIVFGNVQESSLQSLTDAATALGAIVYLPEDAAQANFLVASNVLKTADGRDPYLTALNLNPSLVPVSTAWLTECSTQGTQVPHATYLLGPLSGIRVSITNFGARERDGVANQLRSGGAEYTAELYKTMTHLVSNRVGGNKYTHAKDWGLAVVHMDWVVACLKARRRLDERPYSLDTYDPARAGAADGVPTTSCGVDVARPGSRTNSAIRCGASVDAAAGVVSGDQPGACIKGVVGLAAGGPGLARGGSAALGAGGPGRPPPGPSYYGGDATLDGPQCLAAQPQQVQPRALALPAEPPDDCYFLHWVRMYVVGVSPIEQPQVLAAIRESGATREPALLGAAGGGGLAGAPPGHGVVTHIVFGSLLSVSEMAEVRQYLSEFREQVRLCKLDWLFECIKRRSYIEPEGRNAVTEKQLQTWIAGGPAPLAAAAGALGPGGAGRGPRSREPSPAPGAGMPAAGAGVPALDDYVPLDADANTRTMDSFAVRAGGGGGAGVFSGLWFTLAAVAGTEEEAPATKLIRQGGGMVISASTDKTVRDPQKRYAVCPFSLPQSVVERLSARGRDRGPTEFERVTPEQRVTVEWLKACLNRSELLPVTRLTPTFRPLPHALPLPGFQGLTVAVSQFHVEQRDVLKTLIERLGGTFTDKLNKRCHYLVIQAAKGDKFVAAVKWGIPCVNANWVLESAYTGRPLAEVMAFLPSDITPQEMEQKKREAAARSGGGGGGASQMGLATQHMGGLGPTQRPNDGQTTSTGAFASVMQGSIGQAAPAGPKSTLASILADLGDTTPPSQQLLPQRSAAGATGALAEAATAAATKEAAQLKPLPVHKVDKPPAAPVTAPPATATAAVGPGNGQAQQLHQPQEQAQPDVAEEDDSPPDHAGAAASLMNFLHSNAVAVPEMACSQLEMPMLLPVLGLPSGLGGGGPTGSEGSMGDGAASSEPSRQLGTMKPPDDTITGAVTGVGRRSRKRNAAAAEATGVPSSKAVALPGRRGRNDEEEEGLGIAMSQQVGYEASLSSAPTRATRSSARLGRGGQGADAKENLIKAVQGNLK</sequence>
<evidence type="ECO:0000259" key="3">
    <source>
        <dbReference type="PROSITE" id="PS50172"/>
    </source>
</evidence>
<evidence type="ECO:0000256" key="1">
    <source>
        <dbReference type="ARBA" id="ARBA00022737"/>
    </source>
</evidence>
<proteinExistence type="predicted"/>
<protein>
    <recommendedName>
        <fullName evidence="3">BRCT domain-containing protein</fullName>
    </recommendedName>
</protein>
<accession>A0A836BCB9</accession>
<keyword evidence="5" id="KW-1185">Reference proteome</keyword>
<feature type="domain" description="BRCT" evidence="3">
    <location>
        <begin position="1"/>
        <end position="94"/>
    </location>
</feature>
<dbReference type="InterPro" id="IPR001357">
    <property type="entry name" value="BRCT_dom"/>
</dbReference>
<feature type="compositionally biased region" description="Polar residues" evidence="2">
    <location>
        <begin position="746"/>
        <end position="757"/>
    </location>
</feature>
<dbReference type="InterPro" id="IPR059215">
    <property type="entry name" value="BRCT2_TopBP1-like"/>
</dbReference>
<name>A0A836BCB9_9CHLO</name>
<dbReference type="InterPro" id="IPR036420">
    <property type="entry name" value="BRCT_dom_sf"/>
</dbReference>
<feature type="domain" description="BRCT" evidence="3">
    <location>
        <begin position="92"/>
        <end position="180"/>
    </location>
</feature>
<dbReference type="PROSITE" id="PS50172">
    <property type="entry name" value="BRCT"/>
    <property type="match status" value="5"/>
</dbReference>
<feature type="compositionally biased region" description="Low complexity" evidence="2">
    <location>
        <begin position="843"/>
        <end position="870"/>
    </location>
</feature>
<feature type="region of interest" description="Disordered" evidence="2">
    <location>
        <begin position="435"/>
        <end position="464"/>
    </location>
</feature>
<dbReference type="GO" id="GO:0006270">
    <property type="term" value="P:DNA replication initiation"/>
    <property type="evidence" value="ECO:0007669"/>
    <property type="project" value="TreeGrafter"/>
</dbReference>
<feature type="domain" description="BRCT" evidence="3">
    <location>
        <begin position="496"/>
        <end position="605"/>
    </location>
</feature>
<dbReference type="GO" id="GO:0007095">
    <property type="term" value="P:mitotic G2 DNA damage checkpoint signaling"/>
    <property type="evidence" value="ECO:0007669"/>
    <property type="project" value="TreeGrafter"/>
</dbReference>
<dbReference type="Pfam" id="PF12738">
    <property type="entry name" value="PTCB-BRCT"/>
    <property type="match status" value="2"/>
</dbReference>
<feature type="region of interest" description="Disordered" evidence="2">
    <location>
        <begin position="826"/>
        <end position="885"/>
    </location>
</feature>
<dbReference type="CDD" id="cd17731">
    <property type="entry name" value="BRCT_TopBP1_rpt2_like"/>
    <property type="match status" value="2"/>
</dbReference>
<feature type="domain" description="BRCT" evidence="3">
    <location>
        <begin position="348"/>
        <end position="414"/>
    </location>
</feature>
<dbReference type="EMBL" id="JAEHOD010000003">
    <property type="protein sequence ID" value="KAG2453695.1"/>
    <property type="molecule type" value="Genomic_DNA"/>
</dbReference>
<gene>
    <name evidence="4" type="ORF">HYH02_001907</name>
</gene>
<evidence type="ECO:0000313" key="4">
    <source>
        <dbReference type="EMBL" id="KAG2453695.1"/>
    </source>
</evidence>
<reference evidence="4" key="1">
    <citation type="journal article" date="2020" name="bioRxiv">
        <title>Comparative genomics of Chlamydomonas.</title>
        <authorList>
            <person name="Craig R.J."/>
            <person name="Hasan A.R."/>
            <person name="Ness R.W."/>
            <person name="Keightley P.D."/>
        </authorList>
    </citation>
    <scope>NUCLEOTIDE SEQUENCE</scope>
    <source>
        <strain evidence="4">CCAP 11/173</strain>
    </source>
</reference>
<dbReference type="Gene3D" id="3.40.50.10190">
    <property type="entry name" value="BRCT domain"/>
    <property type="match status" value="4"/>
</dbReference>
<dbReference type="AlphaFoldDB" id="A0A836BCB9"/>
<feature type="compositionally biased region" description="Gly residues" evidence="2">
    <location>
        <begin position="924"/>
        <end position="936"/>
    </location>
</feature>
<feature type="region of interest" description="Disordered" evidence="2">
    <location>
        <begin position="924"/>
        <end position="1054"/>
    </location>
</feature>
<feature type="domain" description="BRCT" evidence="3">
    <location>
        <begin position="619"/>
        <end position="702"/>
    </location>
</feature>
<dbReference type="SMART" id="SM00292">
    <property type="entry name" value="BRCT"/>
    <property type="match status" value="3"/>
</dbReference>
<dbReference type="GO" id="GO:0033314">
    <property type="term" value="P:mitotic DNA replication checkpoint signaling"/>
    <property type="evidence" value="ECO:0007669"/>
    <property type="project" value="TreeGrafter"/>
</dbReference>
<evidence type="ECO:0000256" key="2">
    <source>
        <dbReference type="SAM" id="MobiDB-lite"/>
    </source>
</evidence>
<dbReference type="OrthoDB" id="251770at2759"/>
<organism evidence="4 5">
    <name type="scientific">Chlamydomonas schloesseri</name>
    <dbReference type="NCBI Taxonomy" id="2026947"/>
    <lineage>
        <taxon>Eukaryota</taxon>
        <taxon>Viridiplantae</taxon>
        <taxon>Chlorophyta</taxon>
        <taxon>core chlorophytes</taxon>
        <taxon>Chlorophyceae</taxon>
        <taxon>CS clade</taxon>
        <taxon>Chlamydomonadales</taxon>
        <taxon>Chlamydomonadaceae</taxon>
        <taxon>Chlamydomonas</taxon>
    </lineage>
</organism>
<dbReference type="Proteomes" id="UP000613740">
    <property type="component" value="Unassembled WGS sequence"/>
</dbReference>
<comment type="caution">
    <text evidence="4">The sequence shown here is derived from an EMBL/GenBank/DDBJ whole genome shotgun (WGS) entry which is preliminary data.</text>
</comment>
<evidence type="ECO:0000313" key="5">
    <source>
        <dbReference type="Proteomes" id="UP000613740"/>
    </source>
</evidence>
<keyword evidence="1" id="KW-0677">Repeat</keyword>
<feature type="compositionally biased region" description="Low complexity" evidence="2">
    <location>
        <begin position="1016"/>
        <end position="1032"/>
    </location>
</feature>